<organism evidence="4 5">
    <name type="scientific">Gemmiger gallinarum</name>
    <dbReference type="NCBI Taxonomy" id="2779354"/>
    <lineage>
        <taxon>Bacteria</taxon>
        <taxon>Bacillati</taxon>
        <taxon>Bacillota</taxon>
        <taxon>Clostridia</taxon>
        <taxon>Eubacteriales</taxon>
        <taxon>Gemmiger</taxon>
    </lineage>
</organism>
<evidence type="ECO:0000313" key="4">
    <source>
        <dbReference type="EMBL" id="MBE5038623.1"/>
    </source>
</evidence>
<dbReference type="InterPro" id="IPR041033">
    <property type="entry name" value="SpaA_PFL_dom_1"/>
</dbReference>
<dbReference type="Gene3D" id="2.60.40.1140">
    <property type="entry name" value="Collagen-binding surface protein Cna, B-type domain"/>
    <property type="match status" value="1"/>
</dbReference>
<sequence length="1183" mass="126307">MCTGTGRYVPAAAAGMTSTGETARTATVPAGEREVTSWSWTDPEGLVYDAANKSWQLTVSGGQNVAALLPCTITVQVQGNATGETSAPFGNAEPVEQTLAVSWDLPKVDSTLQAGGYRLTASLPEGYVLAEGTQAPGLLLRVTADGTPASAETSAPVQQADDILTDTVSPVGTTINLFDYWITGQFEPDNVDPANLDQGINAGHLLWFLKNAYNQPNPINNYTGSAQPRTGIVRNLLQNGYPALTEDDQSLAYLFNPSLPSAGKASYPGVRDLLQIDAQGYYYYDSAQNFAQYNQSTNSFILYSEPGVNSSGASPRGQFFPFNQFSQVKNLTSTNPVINHYFGMTMTTRFVQQPYGTVDGTAGGTPVTYEFTGDDDVWVFIDDVLVGDLGGIHDAASLSINFQNGQVQVNGSTNGTIREKFEAAGRTWSNPGSDTFGDDTYHTLKFFYLERGNFDSNMKLKFNLVSIPQSDLIKIDQIGDPVPGAEFRLYYAGEAYSYSPQDLIATGTTGPNGYFVFQNPDGTLLSLNNLKNEYGGTGKTGKFVLVETNIPEGYRAPPQMNLYFPADYPNLATLLSANPWDTGAYASPVVTVTLPDEPRGIDGTPYPADDGTYFAVVLKRQGASGDGGSTQSDWYPVSGDPITGWKVSSSTGIEAAIQAARANPYLFTLDSSGAYKATIDNLPGDILTYHYVLATNGRLTPDNAQYTVAFYRTTAPTLAGADAANTVRLDADAEGQDGNFAREFSVRLFVPDIKNYFFVQKVGEDDDTTLTGAVFALYQAGDVTDGQVNPGAQPYDTVTTKDQSQEQGDIITLNGSGTFPNTRDVIPAGTYYIKEITAPDGYAPSDQLVEVVVDDTGVYADAGTPDDDVAVLRGVGKVVRSMLQFAVPDDINATLTDIKAALYTANSYTPGTGDDPAVWTASGLAPLDLSYYSNSQILEYGPTDPGGPVYYLVNAGWSRLGITQNYAAGTDQDLKINLGDQDLTNIFSRSTIVRFRDDPTRLTVEKKVTGAGADREKDFAFTLMLTGEDGMPVTGEHGGLEFDAKGIARTTLRDGQSIVIEGLTPGTVCTVTETPETAYATTVALNGGAQQSANTITVTLPAGGTKILFINRSTLPEPTPTPVPDNTQTVTATGERPSATRKPVLGLLPATGDATLPGVWLALCLASAGGLGAVLRLRRRRRR</sequence>
<name>A0ABR9R6A1_9FIRM</name>
<protein>
    <recommendedName>
        <fullName evidence="3">PA14 domain-containing protein</fullName>
    </recommendedName>
</protein>
<keyword evidence="5" id="KW-1185">Reference proteome</keyword>
<dbReference type="Pfam" id="PF24547">
    <property type="entry name" value="DUF7601"/>
    <property type="match status" value="1"/>
</dbReference>
<keyword evidence="2" id="KW-0812">Transmembrane</keyword>
<evidence type="ECO:0000313" key="5">
    <source>
        <dbReference type="Proteomes" id="UP000768567"/>
    </source>
</evidence>
<dbReference type="InterPro" id="IPR037524">
    <property type="entry name" value="PA14/GLEYA"/>
</dbReference>
<dbReference type="Pfam" id="PF17802">
    <property type="entry name" value="SpaA"/>
    <property type="match status" value="1"/>
</dbReference>
<dbReference type="Gene3D" id="2.60.40.10">
    <property type="entry name" value="Immunoglobulins"/>
    <property type="match status" value="2"/>
</dbReference>
<reference evidence="4 5" key="1">
    <citation type="submission" date="2020-10" db="EMBL/GenBank/DDBJ databases">
        <title>ChiBAC.</title>
        <authorList>
            <person name="Zenner C."/>
            <person name="Hitch T.C.A."/>
            <person name="Clavel T."/>
        </authorList>
    </citation>
    <scope>NUCLEOTIDE SEQUENCE [LARGE SCALE GENOMIC DNA]</scope>
    <source>
        <strain evidence="4 5">DSM 109015</strain>
    </source>
</reference>
<keyword evidence="2" id="KW-1133">Transmembrane helix</keyword>
<proteinExistence type="predicted"/>
<accession>A0ABR9R6A1</accession>
<evidence type="ECO:0000259" key="3">
    <source>
        <dbReference type="PROSITE" id="PS51820"/>
    </source>
</evidence>
<dbReference type="PROSITE" id="PS51820">
    <property type="entry name" value="PA14"/>
    <property type="match status" value="1"/>
</dbReference>
<keyword evidence="2" id="KW-0472">Membrane</keyword>
<feature type="region of interest" description="Disordered" evidence="1">
    <location>
        <begin position="1116"/>
        <end position="1137"/>
    </location>
</feature>
<evidence type="ECO:0000256" key="1">
    <source>
        <dbReference type="SAM" id="MobiDB-lite"/>
    </source>
</evidence>
<feature type="transmembrane region" description="Helical" evidence="2">
    <location>
        <begin position="1158"/>
        <end position="1177"/>
    </location>
</feature>
<comment type="caution">
    <text evidence="4">The sequence shown here is derived from an EMBL/GenBank/DDBJ whole genome shotgun (WGS) entry which is preliminary data.</text>
</comment>
<evidence type="ECO:0000256" key="2">
    <source>
        <dbReference type="SAM" id="Phobius"/>
    </source>
</evidence>
<gene>
    <name evidence="4" type="ORF">INF35_12565</name>
</gene>
<dbReference type="Proteomes" id="UP000768567">
    <property type="component" value="Unassembled WGS sequence"/>
</dbReference>
<dbReference type="InterPro" id="IPR013783">
    <property type="entry name" value="Ig-like_fold"/>
</dbReference>
<feature type="domain" description="PA14" evidence="3">
    <location>
        <begin position="283"/>
        <end position="477"/>
    </location>
</feature>
<dbReference type="EMBL" id="JADCKC010000003">
    <property type="protein sequence ID" value="MBE5038623.1"/>
    <property type="molecule type" value="Genomic_DNA"/>
</dbReference>
<dbReference type="InterPro" id="IPR055382">
    <property type="entry name" value="DUF7601"/>
</dbReference>